<dbReference type="Pfam" id="PF00072">
    <property type="entry name" value="Response_reg"/>
    <property type="match status" value="1"/>
</dbReference>
<dbReference type="HAMAP" id="MF_00099">
    <property type="entry name" value="CheB_chemtxs"/>
    <property type="match status" value="1"/>
</dbReference>
<dbReference type="InterPro" id="IPR035909">
    <property type="entry name" value="CheB_C"/>
</dbReference>
<keyword evidence="4" id="KW-0963">Cytoplasm</keyword>
<dbReference type="EC" id="3.1.1.61" evidence="4"/>
<evidence type="ECO:0000256" key="5">
    <source>
        <dbReference type="PROSITE-ProRule" id="PRU00050"/>
    </source>
</evidence>
<dbReference type="SUPFAM" id="SSF52738">
    <property type="entry name" value="Methylesterase CheB, C-terminal domain"/>
    <property type="match status" value="1"/>
</dbReference>
<dbReference type="RefSeq" id="WP_121047936.1">
    <property type="nucleotide sequence ID" value="NZ_AP018711.1"/>
</dbReference>
<feature type="active site" evidence="4 5">
    <location>
        <position position="213"/>
    </location>
</feature>
<keyword evidence="4 6" id="KW-0597">Phosphoprotein</keyword>
<feature type="active site" evidence="4 5">
    <location>
        <position position="186"/>
    </location>
</feature>
<reference evidence="9 10" key="1">
    <citation type="submission" date="2018-10" db="EMBL/GenBank/DDBJ databases">
        <title>Genomic Encyclopedia of Type Strains, Phase IV (KMG-IV): sequencing the most valuable type-strain genomes for metagenomic binning, comparative biology and taxonomic classification.</title>
        <authorList>
            <person name="Goeker M."/>
        </authorList>
    </citation>
    <scope>NUCLEOTIDE SEQUENCE [LARGE SCALE GENOMIC DNA]</scope>
    <source>
        <strain evidence="9 10">DSM 19791</strain>
    </source>
</reference>
<comment type="catalytic activity">
    <reaction evidence="3 4">
        <text>[protein]-L-glutamate 5-O-methyl ester + H2O = L-glutamyl-[protein] + methanol + H(+)</text>
        <dbReference type="Rhea" id="RHEA:23236"/>
        <dbReference type="Rhea" id="RHEA-COMP:10208"/>
        <dbReference type="Rhea" id="RHEA-COMP:10311"/>
        <dbReference type="ChEBI" id="CHEBI:15377"/>
        <dbReference type="ChEBI" id="CHEBI:15378"/>
        <dbReference type="ChEBI" id="CHEBI:17790"/>
        <dbReference type="ChEBI" id="CHEBI:29973"/>
        <dbReference type="ChEBI" id="CHEBI:82795"/>
        <dbReference type="EC" id="3.1.1.61"/>
    </reaction>
</comment>
<dbReference type="CDD" id="cd17541">
    <property type="entry name" value="REC_CheB-like"/>
    <property type="match status" value="1"/>
</dbReference>
<evidence type="ECO:0000256" key="3">
    <source>
        <dbReference type="ARBA" id="ARBA00048267"/>
    </source>
</evidence>
<dbReference type="InterPro" id="IPR011006">
    <property type="entry name" value="CheY-like_superfamily"/>
</dbReference>
<evidence type="ECO:0000259" key="8">
    <source>
        <dbReference type="PROSITE" id="PS50122"/>
    </source>
</evidence>
<comment type="similarity">
    <text evidence="4">Belongs to the CheB family.</text>
</comment>
<dbReference type="SUPFAM" id="SSF52172">
    <property type="entry name" value="CheY-like"/>
    <property type="match status" value="1"/>
</dbReference>
<dbReference type="PANTHER" id="PTHR42872:SF3">
    <property type="entry name" value="PROTEIN-GLUTAMATE METHYLESTERASE_PROTEIN-GLUTAMINE GLUTAMINASE 1"/>
    <property type="match status" value="1"/>
</dbReference>
<feature type="domain" description="Response regulatory" evidence="7">
    <location>
        <begin position="20"/>
        <end position="138"/>
    </location>
</feature>
<accession>A0ABX9T2Q4</accession>
<dbReference type="PROSITE" id="PS50122">
    <property type="entry name" value="CHEB"/>
    <property type="match status" value="1"/>
</dbReference>
<dbReference type="InterPro" id="IPR008248">
    <property type="entry name" value="CheB-like"/>
</dbReference>
<dbReference type="PIRSF" id="PIRSF000876">
    <property type="entry name" value="RR_chemtxs_CheB"/>
    <property type="match status" value="1"/>
</dbReference>
<dbReference type="InterPro" id="IPR001789">
    <property type="entry name" value="Sig_transdc_resp-reg_receiver"/>
</dbReference>
<comment type="caution">
    <text evidence="9">The sequence shown here is derived from an EMBL/GenBank/DDBJ whole genome shotgun (WGS) entry which is preliminary data.</text>
</comment>
<dbReference type="Gene3D" id="3.40.50.180">
    <property type="entry name" value="Methylesterase CheB, C-terminal domain"/>
    <property type="match status" value="1"/>
</dbReference>
<evidence type="ECO:0000313" key="10">
    <source>
        <dbReference type="Proteomes" id="UP000276029"/>
    </source>
</evidence>
<dbReference type="SMART" id="SM00448">
    <property type="entry name" value="REC"/>
    <property type="match status" value="1"/>
</dbReference>
<comment type="subcellular location">
    <subcellularLocation>
        <location evidence="4">Cytoplasm</location>
    </subcellularLocation>
</comment>
<sequence>MNTASAPTAPTSPPAAASIRVLLVDDSGVSRALMAQWLHDDPVIRVVATAANGADAIAAAKAHRVDVIVLDVEMPGMDGIAALPRLVEAAPGARILMASTLTTRGARVTFDALNLGATDAIAKPRSGWATAAGPAFRSEFVRKVRALGEIERPKAAPRRVPAAAPPPYARAEPSRAVPQVVAIGASTGGPNALFELIEQLPKPVRVPIIVTQHMPPMFTAILAEHMARRGGVQAFEAADRMSVLPGVVYVAPGGRHMEVVRADGVVQLRLTDAEPENFCRPSVNPMLRTAAAVWGAATLGVMLTGMGSDGLDGARAVVAAGGTMLAQDQASSIVWGMPGAVVKAGLAAEMLPVSGLASAIGCLLEAGR</sequence>
<dbReference type="PROSITE" id="PS50110">
    <property type="entry name" value="RESPONSE_REGULATORY"/>
    <property type="match status" value="1"/>
</dbReference>
<dbReference type="PANTHER" id="PTHR42872">
    <property type="entry name" value="PROTEIN-GLUTAMATE METHYLESTERASE/PROTEIN-GLUTAMINE GLUTAMINASE"/>
    <property type="match status" value="1"/>
</dbReference>
<gene>
    <name evidence="4" type="primary">cheB</name>
    <name evidence="9" type="ORF">DFR51_1054</name>
</gene>
<evidence type="ECO:0000313" key="9">
    <source>
        <dbReference type="EMBL" id="RKS91489.1"/>
    </source>
</evidence>
<dbReference type="NCBIfam" id="NF001965">
    <property type="entry name" value="PRK00742.1"/>
    <property type="match status" value="1"/>
</dbReference>
<feature type="domain" description="CheB-type methylesterase" evidence="8">
    <location>
        <begin position="167"/>
        <end position="367"/>
    </location>
</feature>
<evidence type="ECO:0000256" key="6">
    <source>
        <dbReference type="PROSITE-ProRule" id="PRU00169"/>
    </source>
</evidence>
<evidence type="ECO:0000256" key="4">
    <source>
        <dbReference type="HAMAP-Rule" id="MF_00099"/>
    </source>
</evidence>
<name>A0ABX9T2Q4_SPHMI</name>
<organism evidence="9 10">
    <name type="scientific">Sphingosinicella microcystinivorans</name>
    <dbReference type="NCBI Taxonomy" id="335406"/>
    <lineage>
        <taxon>Bacteria</taxon>
        <taxon>Pseudomonadati</taxon>
        <taxon>Pseudomonadota</taxon>
        <taxon>Alphaproteobacteria</taxon>
        <taxon>Sphingomonadales</taxon>
        <taxon>Sphingosinicellaceae</taxon>
        <taxon>Sphingosinicella</taxon>
    </lineage>
</organism>
<protein>
    <recommendedName>
        <fullName evidence="4">Protein-glutamate methylesterase/protein-glutamine glutaminase</fullName>
        <ecNumber evidence="4">3.1.1.61</ecNumber>
        <ecNumber evidence="4">3.5.1.44</ecNumber>
    </recommendedName>
</protein>
<comment type="domain">
    <text evidence="4">Contains a C-terminal catalytic domain, and an N-terminal region which modulates catalytic activity.</text>
</comment>
<feature type="active site" evidence="4 5">
    <location>
        <position position="309"/>
    </location>
</feature>
<comment type="catalytic activity">
    <reaction evidence="4">
        <text>L-glutaminyl-[protein] + H2O = L-glutamyl-[protein] + NH4(+)</text>
        <dbReference type="Rhea" id="RHEA:16441"/>
        <dbReference type="Rhea" id="RHEA-COMP:10207"/>
        <dbReference type="Rhea" id="RHEA-COMP:10208"/>
        <dbReference type="ChEBI" id="CHEBI:15377"/>
        <dbReference type="ChEBI" id="CHEBI:28938"/>
        <dbReference type="ChEBI" id="CHEBI:29973"/>
        <dbReference type="ChEBI" id="CHEBI:30011"/>
        <dbReference type="EC" id="3.5.1.44"/>
    </reaction>
</comment>
<evidence type="ECO:0000256" key="2">
    <source>
        <dbReference type="ARBA" id="ARBA00022801"/>
    </source>
</evidence>
<feature type="modified residue" description="4-aspartylphosphate" evidence="4 6">
    <location>
        <position position="71"/>
    </location>
</feature>
<dbReference type="InterPro" id="IPR000673">
    <property type="entry name" value="Sig_transdc_resp-reg_Me-estase"/>
</dbReference>
<dbReference type="Gene3D" id="3.40.50.2300">
    <property type="match status" value="1"/>
</dbReference>
<dbReference type="Proteomes" id="UP000276029">
    <property type="component" value="Unassembled WGS sequence"/>
</dbReference>
<dbReference type="Pfam" id="PF01339">
    <property type="entry name" value="CheB_methylest"/>
    <property type="match status" value="1"/>
</dbReference>
<evidence type="ECO:0000259" key="7">
    <source>
        <dbReference type="PROSITE" id="PS50110"/>
    </source>
</evidence>
<dbReference type="EC" id="3.5.1.44" evidence="4"/>
<dbReference type="CDD" id="cd16432">
    <property type="entry name" value="CheB_Rec"/>
    <property type="match status" value="1"/>
</dbReference>
<evidence type="ECO:0000256" key="1">
    <source>
        <dbReference type="ARBA" id="ARBA00022500"/>
    </source>
</evidence>
<proteinExistence type="inferred from homology"/>
<keyword evidence="10" id="KW-1185">Reference proteome</keyword>
<keyword evidence="1 4" id="KW-0145">Chemotaxis</keyword>
<keyword evidence="2 4" id="KW-0378">Hydrolase</keyword>
<comment type="PTM">
    <text evidence="4">Phosphorylated by CheA. Phosphorylation of the N-terminal regulatory domain activates the methylesterase activity.</text>
</comment>
<comment type="function">
    <text evidence="4">Involved in chemotaxis. Part of a chemotaxis signal transduction system that modulates chemotaxis in response to various stimuli. Catalyzes the demethylation of specific methylglutamate residues introduced into the chemoreceptors (methyl-accepting chemotaxis proteins or MCP) by CheR. Also mediates the irreversible deamidation of specific glutamine residues to glutamic acid.</text>
</comment>
<dbReference type="EMBL" id="RBWX01000007">
    <property type="protein sequence ID" value="RKS91489.1"/>
    <property type="molecule type" value="Genomic_DNA"/>
</dbReference>